<dbReference type="PANTHER" id="PTHR43133:SF25">
    <property type="entry name" value="RNA POLYMERASE SIGMA FACTOR RFAY-RELATED"/>
    <property type="match status" value="1"/>
</dbReference>
<accession>A0A4S2HB34</accession>
<dbReference type="PANTHER" id="PTHR43133">
    <property type="entry name" value="RNA POLYMERASE ECF-TYPE SIGMA FACTO"/>
    <property type="match status" value="1"/>
</dbReference>
<evidence type="ECO:0000259" key="5">
    <source>
        <dbReference type="Pfam" id="PF04542"/>
    </source>
</evidence>
<dbReference type="InterPro" id="IPR036388">
    <property type="entry name" value="WH-like_DNA-bd_sf"/>
</dbReference>
<keyword evidence="2" id="KW-0805">Transcription regulation</keyword>
<dbReference type="SUPFAM" id="SSF88946">
    <property type="entry name" value="Sigma2 domain of RNA polymerase sigma factors"/>
    <property type="match status" value="1"/>
</dbReference>
<dbReference type="Pfam" id="PF04542">
    <property type="entry name" value="Sigma70_r2"/>
    <property type="match status" value="1"/>
</dbReference>
<comment type="caution">
    <text evidence="7">The sequence shown here is derived from an EMBL/GenBank/DDBJ whole genome shotgun (WGS) entry which is preliminary data.</text>
</comment>
<comment type="similarity">
    <text evidence="1">Belongs to the sigma-70 factor family. ECF subfamily.</text>
</comment>
<organism evidence="7 8">
    <name type="scientific">Marinicauda pacifica</name>
    <dbReference type="NCBI Taxonomy" id="1133559"/>
    <lineage>
        <taxon>Bacteria</taxon>
        <taxon>Pseudomonadati</taxon>
        <taxon>Pseudomonadota</taxon>
        <taxon>Alphaproteobacteria</taxon>
        <taxon>Maricaulales</taxon>
        <taxon>Maricaulaceae</taxon>
        <taxon>Marinicauda</taxon>
    </lineage>
</organism>
<dbReference type="InterPro" id="IPR013324">
    <property type="entry name" value="RNA_pol_sigma_r3/r4-like"/>
</dbReference>
<dbReference type="Pfam" id="PF08281">
    <property type="entry name" value="Sigma70_r4_2"/>
    <property type="match status" value="1"/>
</dbReference>
<keyword evidence="3" id="KW-0731">Sigma factor</keyword>
<dbReference type="OrthoDB" id="9803470at2"/>
<dbReference type="NCBIfam" id="TIGR02937">
    <property type="entry name" value="sigma70-ECF"/>
    <property type="match status" value="1"/>
</dbReference>
<feature type="domain" description="RNA polymerase sigma factor 70 region 4 type 2" evidence="6">
    <location>
        <begin position="113"/>
        <end position="165"/>
    </location>
</feature>
<dbReference type="GO" id="GO:0016987">
    <property type="term" value="F:sigma factor activity"/>
    <property type="evidence" value="ECO:0007669"/>
    <property type="project" value="UniProtKB-KW"/>
</dbReference>
<dbReference type="InterPro" id="IPR007627">
    <property type="entry name" value="RNA_pol_sigma70_r2"/>
</dbReference>
<dbReference type="InterPro" id="IPR013325">
    <property type="entry name" value="RNA_pol_sigma_r2"/>
</dbReference>
<dbReference type="GO" id="GO:0003677">
    <property type="term" value="F:DNA binding"/>
    <property type="evidence" value="ECO:0007669"/>
    <property type="project" value="InterPro"/>
</dbReference>
<proteinExistence type="inferred from homology"/>
<reference evidence="7 8" key="1">
    <citation type="journal article" date="2013" name="Int. J. Syst. Evol. Microbiol.">
        <title>Marinicauda pacifica gen. nov., sp. nov., a prosthecate alphaproteobacterium of the family Hyphomonadaceae isolated from deep seawater.</title>
        <authorList>
            <person name="Zhang X.Y."/>
            <person name="Li G.W."/>
            <person name="Wang C.S."/>
            <person name="Zhang Y.J."/>
            <person name="Xu X.W."/>
            <person name="Li H."/>
            <person name="Liu A."/>
            <person name="Liu C."/>
            <person name="Xie B.B."/>
            <person name="Qin Q.L."/>
            <person name="Xu Z."/>
            <person name="Chen X.L."/>
            <person name="Zhou B.C."/>
            <person name="Zhang Y.Z."/>
        </authorList>
    </citation>
    <scope>NUCLEOTIDE SEQUENCE [LARGE SCALE GENOMIC DNA]</scope>
    <source>
        <strain evidence="7 8">P-1 km-3</strain>
    </source>
</reference>
<evidence type="ECO:0000313" key="7">
    <source>
        <dbReference type="EMBL" id="TGY93160.1"/>
    </source>
</evidence>
<dbReference type="GO" id="GO:0006352">
    <property type="term" value="P:DNA-templated transcription initiation"/>
    <property type="evidence" value="ECO:0007669"/>
    <property type="project" value="InterPro"/>
</dbReference>
<evidence type="ECO:0000256" key="2">
    <source>
        <dbReference type="ARBA" id="ARBA00023015"/>
    </source>
</evidence>
<protein>
    <submittedName>
        <fullName evidence="7">Sigma-70 family RNA polymerase sigma factor</fullName>
    </submittedName>
</protein>
<dbReference type="AlphaFoldDB" id="A0A4S2HB34"/>
<evidence type="ECO:0000313" key="8">
    <source>
        <dbReference type="Proteomes" id="UP000305451"/>
    </source>
</evidence>
<feature type="domain" description="RNA polymerase sigma-70 region 2" evidence="5">
    <location>
        <begin position="24"/>
        <end position="87"/>
    </location>
</feature>
<sequence>MKTHTTPGPDPSDPTAFKNALAELVPYLRAFARSLCSNAAEADDLTQETLLKSWKARMSFQAGTNLKGWTFRILRNHFYSEQRRAWRKNEVCDEDAGVSTAREASQNSAIALAEVYEALDTLPADQREALILVGAGGFSYEEAAEVCACAVGTIKSRVSRARATLLETVNSTETYRDKSANGRGALNKILSEVEHLSADLASS</sequence>
<evidence type="ECO:0000256" key="4">
    <source>
        <dbReference type="ARBA" id="ARBA00023163"/>
    </source>
</evidence>
<dbReference type="Proteomes" id="UP000305451">
    <property type="component" value="Unassembled WGS sequence"/>
</dbReference>
<keyword evidence="4" id="KW-0804">Transcription</keyword>
<evidence type="ECO:0000259" key="6">
    <source>
        <dbReference type="Pfam" id="PF08281"/>
    </source>
</evidence>
<dbReference type="InterPro" id="IPR039425">
    <property type="entry name" value="RNA_pol_sigma-70-like"/>
</dbReference>
<dbReference type="InterPro" id="IPR013249">
    <property type="entry name" value="RNA_pol_sigma70_r4_t2"/>
</dbReference>
<gene>
    <name evidence="7" type="ORF">E5162_08850</name>
</gene>
<evidence type="ECO:0000256" key="3">
    <source>
        <dbReference type="ARBA" id="ARBA00023082"/>
    </source>
</evidence>
<name>A0A4S2HB34_9PROT</name>
<dbReference type="SUPFAM" id="SSF88659">
    <property type="entry name" value="Sigma3 and sigma4 domains of RNA polymerase sigma factors"/>
    <property type="match status" value="1"/>
</dbReference>
<dbReference type="RefSeq" id="WP_135944877.1">
    <property type="nucleotide sequence ID" value="NZ_BMEI01000002.1"/>
</dbReference>
<dbReference type="Gene3D" id="1.10.1740.10">
    <property type="match status" value="1"/>
</dbReference>
<keyword evidence="8" id="KW-1185">Reference proteome</keyword>
<dbReference type="EMBL" id="SRXV01000002">
    <property type="protein sequence ID" value="TGY93160.1"/>
    <property type="molecule type" value="Genomic_DNA"/>
</dbReference>
<dbReference type="InterPro" id="IPR014284">
    <property type="entry name" value="RNA_pol_sigma-70_dom"/>
</dbReference>
<dbReference type="CDD" id="cd06171">
    <property type="entry name" value="Sigma70_r4"/>
    <property type="match status" value="1"/>
</dbReference>
<evidence type="ECO:0000256" key="1">
    <source>
        <dbReference type="ARBA" id="ARBA00010641"/>
    </source>
</evidence>
<dbReference type="Gene3D" id="1.10.10.10">
    <property type="entry name" value="Winged helix-like DNA-binding domain superfamily/Winged helix DNA-binding domain"/>
    <property type="match status" value="1"/>
</dbReference>